<proteinExistence type="predicted"/>
<evidence type="ECO:0008006" key="3">
    <source>
        <dbReference type="Google" id="ProtNLM"/>
    </source>
</evidence>
<accession>A0ABR4BM69</accession>
<keyword evidence="2" id="KW-1185">Reference proteome</keyword>
<dbReference type="Proteomes" id="UP001590951">
    <property type="component" value="Unassembled WGS sequence"/>
</dbReference>
<dbReference type="PANTHER" id="PTHR38886">
    <property type="entry name" value="SESA DOMAIN-CONTAINING PROTEIN"/>
    <property type="match status" value="1"/>
</dbReference>
<evidence type="ECO:0000313" key="2">
    <source>
        <dbReference type="Proteomes" id="UP001590951"/>
    </source>
</evidence>
<protein>
    <recommendedName>
        <fullName evidence="3">Fungal N-terminal domain-containing protein</fullName>
    </recommendedName>
</protein>
<dbReference type="PANTHER" id="PTHR38886:SF1">
    <property type="entry name" value="NACHT-NTPASE AND P-LOOP NTPASES N-TERMINAL DOMAIN-CONTAINING PROTEIN"/>
    <property type="match status" value="1"/>
</dbReference>
<name>A0ABR4BM69_9LECA</name>
<comment type="caution">
    <text evidence="1">The sequence shown here is derived from an EMBL/GenBank/DDBJ whole genome shotgun (WGS) entry which is preliminary data.</text>
</comment>
<evidence type="ECO:0000313" key="1">
    <source>
        <dbReference type="EMBL" id="KAL2058888.1"/>
    </source>
</evidence>
<sequence length="225" mass="24971">MPVTFGSFGDIVSLGIIIKDLVECLNNRRGSSAEYQAVVRELSSLDDRLTHVKSPCKCSEQSADLIALSMTANNCAKEYQSCIERFWEQIKIYRTCLKDGGSGSAFKDTASKVRWQVSERKRLATFRAEVNGHCSSINMLLGTMNIKLAESKDQSLRNHITQYNHAQGTTSATQDSLVNDMRSRVEQSLVSIKALASEIKSLGSRLSCNFIRNPVKKILAIVTKT</sequence>
<dbReference type="EMBL" id="JBHFEH010000001">
    <property type="protein sequence ID" value="KAL2058888.1"/>
    <property type="molecule type" value="Genomic_DNA"/>
</dbReference>
<reference evidence="1 2" key="1">
    <citation type="submission" date="2024-09" db="EMBL/GenBank/DDBJ databases">
        <title>Rethinking Asexuality: The Enigmatic Case of Functional Sexual Genes in Lepraria (Stereocaulaceae).</title>
        <authorList>
            <person name="Doellman M."/>
            <person name="Sun Y."/>
            <person name="Barcenas-Pena A."/>
            <person name="Lumbsch H.T."/>
            <person name="Grewe F."/>
        </authorList>
    </citation>
    <scope>NUCLEOTIDE SEQUENCE [LARGE SCALE GENOMIC DNA]</scope>
    <source>
        <strain evidence="1 2">Grewe 0041</strain>
    </source>
</reference>
<gene>
    <name evidence="1" type="ORF">ABVK25_000180</name>
</gene>
<organism evidence="1 2">
    <name type="scientific">Lepraria finkii</name>
    <dbReference type="NCBI Taxonomy" id="1340010"/>
    <lineage>
        <taxon>Eukaryota</taxon>
        <taxon>Fungi</taxon>
        <taxon>Dikarya</taxon>
        <taxon>Ascomycota</taxon>
        <taxon>Pezizomycotina</taxon>
        <taxon>Lecanoromycetes</taxon>
        <taxon>OSLEUM clade</taxon>
        <taxon>Lecanoromycetidae</taxon>
        <taxon>Lecanorales</taxon>
        <taxon>Lecanorineae</taxon>
        <taxon>Stereocaulaceae</taxon>
        <taxon>Lepraria</taxon>
    </lineage>
</organism>